<dbReference type="RefSeq" id="WP_127613520.1">
    <property type="nucleotide sequence ID" value="NZ_RXOL01000008.1"/>
</dbReference>
<dbReference type="EMBL" id="RXOL01000008">
    <property type="protein sequence ID" value="RVQ65319.1"/>
    <property type="molecule type" value="Genomic_DNA"/>
</dbReference>
<keyword evidence="1" id="KW-1133">Transmembrane helix</keyword>
<evidence type="ECO:0000313" key="3">
    <source>
        <dbReference type="Proteomes" id="UP000283003"/>
    </source>
</evidence>
<sequence>MLITIALYFLAINVWTFGAFWHDKAQAIAGGRRISEANLLTLSLIGGSPGALAARKAFRHKTRKEPFSTALLVIVAIQVGGLIGWFLLA</sequence>
<name>A0A437GUZ4_9SPHN</name>
<evidence type="ECO:0000313" key="2">
    <source>
        <dbReference type="EMBL" id="RVQ65319.1"/>
    </source>
</evidence>
<organism evidence="2 3">
    <name type="scientific">Croceicoccus ponticola</name>
    <dbReference type="NCBI Taxonomy" id="2217664"/>
    <lineage>
        <taxon>Bacteria</taxon>
        <taxon>Pseudomonadati</taxon>
        <taxon>Pseudomonadota</taxon>
        <taxon>Alphaproteobacteria</taxon>
        <taxon>Sphingomonadales</taxon>
        <taxon>Erythrobacteraceae</taxon>
        <taxon>Croceicoccus</taxon>
    </lineage>
</organism>
<dbReference type="InterPro" id="IPR012156">
    <property type="entry name" value="Cold_shock_CspA"/>
</dbReference>
<feature type="transmembrane region" description="Helical" evidence="1">
    <location>
        <begin position="40"/>
        <end position="58"/>
    </location>
</feature>
<evidence type="ECO:0000256" key="1">
    <source>
        <dbReference type="SAM" id="Phobius"/>
    </source>
</evidence>
<dbReference type="OrthoDB" id="72963at2"/>
<dbReference type="Pfam" id="PF06961">
    <property type="entry name" value="DUF1294"/>
    <property type="match status" value="1"/>
</dbReference>
<reference evidence="2 3" key="1">
    <citation type="submission" date="2018-12" db="EMBL/GenBank/DDBJ databases">
        <title>Croceicoccus ponticola sp. nov., a lipolytic bacterium isolated from seawater.</title>
        <authorList>
            <person name="Yoon J.-H."/>
        </authorList>
    </citation>
    <scope>NUCLEOTIDE SEQUENCE [LARGE SCALE GENOMIC DNA]</scope>
    <source>
        <strain evidence="2 3">GM-16</strain>
    </source>
</reference>
<gene>
    <name evidence="2" type="ORF">EKN06_13875</name>
</gene>
<dbReference type="AlphaFoldDB" id="A0A437GUZ4"/>
<proteinExistence type="predicted"/>
<feature type="transmembrane region" description="Helical" evidence="1">
    <location>
        <begin position="70"/>
        <end position="88"/>
    </location>
</feature>
<dbReference type="PIRSF" id="PIRSF002599">
    <property type="entry name" value="Cold_shock_A"/>
    <property type="match status" value="1"/>
</dbReference>
<keyword evidence="1" id="KW-0812">Transmembrane</keyword>
<dbReference type="GO" id="GO:0003676">
    <property type="term" value="F:nucleic acid binding"/>
    <property type="evidence" value="ECO:0007669"/>
    <property type="project" value="InterPro"/>
</dbReference>
<accession>A0A437GUZ4</accession>
<dbReference type="Proteomes" id="UP000283003">
    <property type="component" value="Unassembled WGS sequence"/>
</dbReference>
<keyword evidence="1" id="KW-0472">Membrane</keyword>
<comment type="caution">
    <text evidence="2">The sequence shown here is derived from an EMBL/GenBank/DDBJ whole genome shotgun (WGS) entry which is preliminary data.</text>
</comment>
<keyword evidence="3" id="KW-1185">Reference proteome</keyword>
<dbReference type="InterPro" id="IPR010718">
    <property type="entry name" value="DUF1294"/>
</dbReference>
<protein>
    <submittedName>
        <fullName evidence="2">DUF1294 domain-containing protein</fullName>
    </submittedName>
</protein>